<dbReference type="RefSeq" id="XP_033424128.1">
    <property type="nucleotide sequence ID" value="XM_033573576.1"/>
</dbReference>
<evidence type="ECO:0000256" key="2">
    <source>
        <dbReference type="SAM" id="SignalP"/>
    </source>
</evidence>
<organism evidence="4 5">
    <name type="scientific">Aspergillus tanneri</name>
    <dbReference type="NCBI Taxonomy" id="1220188"/>
    <lineage>
        <taxon>Eukaryota</taxon>
        <taxon>Fungi</taxon>
        <taxon>Dikarya</taxon>
        <taxon>Ascomycota</taxon>
        <taxon>Pezizomycotina</taxon>
        <taxon>Eurotiomycetes</taxon>
        <taxon>Eurotiomycetidae</taxon>
        <taxon>Eurotiales</taxon>
        <taxon>Aspergillaceae</taxon>
        <taxon>Aspergillus</taxon>
        <taxon>Aspergillus subgen. Circumdati</taxon>
    </lineage>
</organism>
<feature type="compositionally biased region" description="Low complexity" evidence="1">
    <location>
        <begin position="214"/>
        <end position="229"/>
    </location>
</feature>
<feature type="compositionally biased region" description="Polar residues" evidence="1">
    <location>
        <begin position="135"/>
        <end position="149"/>
    </location>
</feature>
<evidence type="ECO:0000313" key="4">
    <source>
        <dbReference type="EMBL" id="THC98335.1"/>
    </source>
</evidence>
<feature type="region of interest" description="Disordered" evidence="1">
    <location>
        <begin position="116"/>
        <end position="314"/>
    </location>
</feature>
<accession>A0A4S3JRU8</accession>
<evidence type="ECO:0000313" key="6">
    <source>
        <dbReference type="Proteomes" id="UP000324241"/>
    </source>
</evidence>
<feature type="region of interest" description="Disordered" evidence="1">
    <location>
        <begin position="391"/>
        <end position="414"/>
    </location>
</feature>
<dbReference type="EMBL" id="SOSA01000047">
    <property type="protein sequence ID" value="THC98335.1"/>
    <property type="molecule type" value="Genomic_DNA"/>
</dbReference>
<reference evidence="4 5" key="1">
    <citation type="submission" date="2019-03" db="EMBL/GenBank/DDBJ databases">
        <title>The genome sequence of a newly discovered highly antifungal drug resistant Aspergillus species, Aspergillus tanneri NIH 1004.</title>
        <authorList>
            <person name="Mounaud S."/>
            <person name="Singh I."/>
            <person name="Joardar V."/>
            <person name="Pakala S."/>
            <person name="Pakala S."/>
            <person name="Venepally P."/>
            <person name="Hoover J."/>
            <person name="Nierman W."/>
            <person name="Chung J."/>
            <person name="Losada L."/>
        </authorList>
    </citation>
    <scope>NUCLEOTIDE SEQUENCE [LARGE SCALE GENOMIC DNA]</scope>
    <source>
        <strain evidence="4 5">NIH1004</strain>
    </source>
</reference>
<reference evidence="3 6" key="2">
    <citation type="submission" date="2019-08" db="EMBL/GenBank/DDBJ databases">
        <title>The genome sequence of a newly discovered highly antifungal drug resistant Aspergillus species, Aspergillus tanneri NIH 1004.</title>
        <authorList>
            <person name="Mounaud S."/>
            <person name="Singh I."/>
            <person name="Joardar V."/>
            <person name="Pakala S."/>
            <person name="Pakala S."/>
            <person name="Venepally P."/>
            <person name="Chung J.K."/>
            <person name="Losada L."/>
            <person name="Nierman W.C."/>
        </authorList>
    </citation>
    <scope>NUCLEOTIDE SEQUENCE [LARGE SCALE GENOMIC DNA]</scope>
    <source>
        <strain evidence="3 6">NIH1004</strain>
    </source>
</reference>
<feature type="compositionally biased region" description="Low complexity" evidence="1">
    <location>
        <begin position="295"/>
        <end position="309"/>
    </location>
</feature>
<dbReference type="VEuPathDB" id="FungiDB:EYZ11_002196"/>
<dbReference type="GeneID" id="54331677"/>
<keyword evidence="2" id="KW-0732">Signal</keyword>
<evidence type="ECO:0000313" key="5">
    <source>
        <dbReference type="Proteomes" id="UP000308092"/>
    </source>
</evidence>
<feature type="compositionally biased region" description="Low complexity" evidence="1">
    <location>
        <begin position="187"/>
        <end position="202"/>
    </location>
</feature>
<feature type="compositionally biased region" description="Polar residues" evidence="1">
    <location>
        <begin position="272"/>
        <end position="286"/>
    </location>
</feature>
<dbReference type="EMBL" id="QUQM01000006">
    <property type="protein sequence ID" value="KAA8644767.1"/>
    <property type="molecule type" value="Genomic_DNA"/>
</dbReference>
<proteinExistence type="predicted"/>
<feature type="signal peptide" evidence="2">
    <location>
        <begin position="1"/>
        <end position="19"/>
    </location>
</feature>
<dbReference type="Proteomes" id="UP000308092">
    <property type="component" value="Unassembled WGS sequence"/>
</dbReference>
<gene>
    <name evidence="3" type="ORF">ATNIH1004_008975</name>
    <name evidence="4" type="ORF">EYZ11_002196</name>
</gene>
<feature type="chain" id="PRO_5036122175" evidence="2">
    <location>
        <begin position="20"/>
        <end position="492"/>
    </location>
</feature>
<feature type="compositionally biased region" description="Polar residues" evidence="1">
    <location>
        <begin position="230"/>
        <end position="255"/>
    </location>
</feature>
<name>A0A4S3JRU8_9EURO</name>
<comment type="caution">
    <text evidence="4">The sequence shown here is derived from an EMBL/GenBank/DDBJ whole genome shotgun (WGS) entry which is preliminary data.</text>
</comment>
<protein>
    <submittedName>
        <fullName evidence="4">Uncharacterized protein</fullName>
    </submittedName>
</protein>
<dbReference type="STRING" id="1220188.A0A4S3JRU8"/>
<sequence length="492" mass="51504">MQLLHRTLVHYLLILRCSAGPIASVPKIRDLDLELYESNSTPRLQPSSFVPHNRQAEASVNVGEGLTVIPITPSMDGALPRSTSTMRSPSFVAIPASKSTSSSSPDVGLLSMAHASEGSTVSVSSPPTTPRQERPTGSSSHAAFGSSITVHLHFTPDQDHPSTSRSSHSSSSVVVHSHKAERTIAITPSSSKTPLSTTTSSLAVGTIGLLPGVESSSSPSRAPSETTSSHTNNGHDSSKPTQPTVFKTTTSKSPPHQTPVPLIGDGVPVSPKYTSDSRNIAPTDNKTAPFIGDGIPIHSPTTTSTSTTSKPPPITVSNPVIVVVAPDDSTIYTTFTPKGNKPPSDPSSILKHPGLPPMHHTTTIPADSEPISTVHATSTSIKTVVIVIHDPTPAEGSHPTTATTHEAVEKGTKAHNPSVAAVSHTHPPSDVAADPHLLSVVPITPAGFVTITETMTEWKTRIVTKTETETETMTMVMTESTVLGPMTMSLID</sequence>
<evidence type="ECO:0000256" key="1">
    <source>
        <dbReference type="SAM" id="MobiDB-lite"/>
    </source>
</evidence>
<dbReference type="AlphaFoldDB" id="A0A4S3JRU8"/>
<evidence type="ECO:0000313" key="3">
    <source>
        <dbReference type="EMBL" id="KAA8644767.1"/>
    </source>
</evidence>
<keyword evidence="5" id="KW-1185">Reference proteome</keyword>
<feature type="compositionally biased region" description="Low complexity" evidence="1">
    <location>
        <begin position="163"/>
        <end position="175"/>
    </location>
</feature>
<dbReference type="Proteomes" id="UP000324241">
    <property type="component" value="Unassembled WGS sequence"/>
</dbReference>